<reference evidence="3 4" key="1">
    <citation type="submission" date="2015-09" db="EMBL/GenBank/DDBJ databases">
        <authorList>
            <consortium name="Pathogen Informatics"/>
        </authorList>
    </citation>
    <scope>NUCLEOTIDE SEQUENCE [LARGE SCALE GENOMIC DNA]</scope>
    <source>
        <strain evidence="3 4">2789STDY5608840</strain>
    </source>
</reference>
<dbReference type="PANTHER" id="PTHR12526:SF630">
    <property type="entry name" value="GLYCOSYLTRANSFERASE"/>
    <property type="match status" value="1"/>
</dbReference>
<dbReference type="PANTHER" id="PTHR12526">
    <property type="entry name" value="GLYCOSYLTRANSFERASE"/>
    <property type="match status" value="1"/>
</dbReference>
<dbReference type="SUPFAM" id="SSF53756">
    <property type="entry name" value="UDP-Glycosyltransferase/glycogen phosphorylase"/>
    <property type="match status" value="1"/>
</dbReference>
<dbReference type="Proteomes" id="UP000095517">
    <property type="component" value="Unassembled WGS sequence"/>
</dbReference>
<evidence type="ECO:0000259" key="1">
    <source>
        <dbReference type="Pfam" id="PF00534"/>
    </source>
</evidence>
<name>A0A174CCM3_9BACE</name>
<feature type="domain" description="Glycosyltransferase subfamily 4-like N-terminal" evidence="2">
    <location>
        <begin position="14"/>
        <end position="166"/>
    </location>
</feature>
<organism evidence="3 4">
    <name type="scientific">Bacteroides finegoldii</name>
    <dbReference type="NCBI Taxonomy" id="338188"/>
    <lineage>
        <taxon>Bacteria</taxon>
        <taxon>Pseudomonadati</taxon>
        <taxon>Bacteroidota</taxon>
        <taxon>Bacteroidia</taxon>
        <taxon>Bacteroidales</taxon>
        <taxon>Bacteroidaceae</taxon>
        <taxon>Bacteroides</taxon>
    </lineage>
</organism>
<evidence type="ECO:0000259" key="2">
    <source>
        <dbReference type="Pfam" id="PF13439"/>
    </source>
</evidence>
<dbReference type="Gene3D" id="3.40.50.2000">
    <property type="entry name" value="Glycogen Phosphorylase B"/>
    <property type="match status" value="2"/>
</dbReference>
<dbReference type="STRING" id="338188.ERS852397_01344"/>
<dbReference type="InterPro" id="IPR001296">
    <property type="entry name" value="Glyco_trans_1"/>
</dbReference>
<feature type="domain" description="Glycosyl transferase family 1" evidence="1">
    <location>
        <begin position="182"/>
        <end position="294"/>
    </location>
</feature>
<protein>
    <submittedName>
        <fullName evidence="3">Glycosyltransferase</fullName>
    </submittedName>
</protein>
<dbReference type="RefSeq" id="WP_082436452.1">
    <property type="nucleotide sequence ID" value="NZ_CABIXA010000006.1"/>
</dbReference>
<accession>A0A174CCM3</accession>
<keyword evidence="3" id="KW-0808">Transferase</keyword>
<dbReference type="GO" id="GO:0016757">
    <property type="term" value="F:glycosyltransferase activity"/>
    <property type="evidence" value="ECO:0007669"/>
    <property type="project" value="InterPro"/>
</dbReference>
<dbReference type="EMBL" id="CYZH01000006">
    <property type="protein sequence ID" value="CUO09366.1"/>
    <property type="molecule type" value="Genomic_DNA"/>
</dbReference>
<evidence type="ECO:0000313" key="3">
    <source>
        <dbReference type="EMBL" id="CUO09366.1"/>
    </source>
</evidence>
<dbReference type="InterPro" id="IPR028098">
    <property type="entry name" value="Glyco_trans_4-like_N"/>
</dbReference>
<dbReference type="Pfam" id="PF13439">
    <property type="entry name" value="Glyco_transf_4"/>
    <property type="match status" value="1"/>
</dbReference>
<dbReference type="Pfam" id="PF00534">
    <property type="entry name" value="Glycos_transf_1"/>
    <property type="match status" value="1"/>
</dbReference>
<dbReference type="AlphaFoldDB" id="A0A174CCM3"/>
<proteinExistence type="predicted"/>
<gene>
    <name evidence="3" type="primary">wcfP_1</name>
    <name evidence="3" type="ORF">ERS852397_01344</name>
</gene>
<sequence>MKRIFMIGYSTDKGGVEAYIKNISSQLEDKYEIILHWPTMSIDGKEWVVPANRHNYIKYQQFWRKFFHENKFDVIYYNTCDIVSIDLLKFAKDADVPVRIIHSHNTGNQVVAGGILGWFHKWQERNSRKNLHKYATDLLACSKTAGDWMFDGRPYTIIKNGIDISRYVYSGTKRQNVLGSLKNAAGKVVACLGRLDRQKNPFMSLSIFTVLCQKDRDTQCLFIGDGEYRTELEAKVQALGLRHRIIFTGGVDNVNEWLSYINCLLMPSFFEGLPFALVEAQAAGIRCLVSNTVSQEANITGLVEYKSLNAPVEEWTDRLLELASMPRVDVSESLISAGYSITNTAVTIEKIINQGLKVCK</sequence>
<evidence type="ECO:0000313" key="4">
    <source>
        <dbReference type="Proteomes" id="UP000095517"/>
    </source>
</evidence>